<dbReference type="PANTHER" id="PTHR43791:SF36">
    <property type="entry name" value="TRANSPORTER, PUTATIVE (AFU_ORTHOLOGUE AFUA_6G08340)-RELATED"/>
    <property type="match status" value="1"/>
</dbReference>
<dbReference type="HOGENOM" id="CLU_001265_0_0_5"/>
<evidence type="ECO:0000256" key="4">
    <source>
        <dbReference type="ARBA" id="ARBA00022989"/>
    </source>
</evidence>
<dbReference type="Pfam" id="PF07690">
    <property type="entry name" value="MFS_1"/>
    <property type="match status" value="1"/>
</dbReference>
<dbReference type="EMBL" id="CP001349">
    <property type="protein sequence ID" value="ACL55908.1"/>
    <property type="molecule type" value="Genomic_DNA"/>
</dbReference>
<sequence length="444" mass="47733">MHARNVDTAANFPPTSVPDPYRRVSLRLVPFLMLCYVAAFLDRVNVGFAKLTMLHDLGIGEAAYGFGAGLFFVGYFLFETPSNVLMHRIGARATLSRIMILWAFISGAFAFVQAEWQFYTLRFLLGAAEAGFYPGVILYLTYWFPSARRARVIALFICAIPLSGLLGGPLSGWILSSLHGSLSLHGWQWLFLVEALPSLALGLLVLAYLDDTPNKSSWLSVEEKAAIQRDLDEDQSLTPRRAGWAGVLSGIVVLLSIVVFCQAMGQYGLSFWLPTLIAQAGAKDPLTVGLLSAVPFSVAIVCMLLSAWNSDRTNERRWHLAIAFLVGGVGLSASTFLTGNVPASMVALCIAAAGCYTVSALVWSLPPLFLTGVGAAAGIAVINSFGSLAGFLSPFAIGWIRETTQSTNIGMLAISVFMMVGAVLMFIVPKPTTGGTARTPNMSR</sequence>
<evidence type="ECO:0000256" key="2">
    <source>
        <dbReference type="ARBA" id="ARBA00022448"/>
    </source>
</evidence>
<feature type="transmembrane region" description="Helical" evidence="6">
    <location>
        <begin position="120"/>
        <end position="140"/>
    </location>
</feature>
<feature type="transmembrane region" description="Helical" evidence="6">
    <location>
        <begin position="343"/>
        <end position="363"/>
    </location>
</feature>
<gene>
    <name evidence="8" type="ordered locus">Mnod_0886</name>
</gene>
<dbReference type="Gene3D" id="1.20.1250.20">
    <property type="entry name" value="MFS general substrate transporter like domains"/>
    <property type="match status" value="2"/>
</dbReference>
<dbReference type="KEGG" id="mno:Mnod_0886"/>
<keyword evidence="2" id="KW-0813">Transport</keyword>
<proteinExistence type="predicted"/>
<dbReference type="FunFam" id="1.20.1250.20:FF:000018">
    <property type="entry name" value="MFS transporter permease"/>
    <property type="match status" value="1"/>
</dbReference>
<name>B8IGK8_METNO</name>
<comment type="subcellular location">
    <subcellularLocation>
        <location evidence="1">Membrane</location>
        <topology evidence="1">Multi-pass membrane protein</topology>
    </subcellularLocation>
</comment>
<dbReference type="PROSITE" id="PS50850">
    <property type="entry name" value="MFS"/>
    <property type="match status" value="1"/>
</dbReference>
<keyword evidence="3 6" id="KW-0812">Transmembrane</keyword>
<keyword evidence="4 6" id="KW-1133">Transmembrane helix</keyword>
<dbReference type="SUPFAM" id="SSF103473">
    <property type="entry name" value="MFS general substrate transporter"/>
    <property type="match status" value="1"/>
</dbReference>
<evidence type="ECO:0000313" key="8">
    <source>
        <dbReference type="EMBL" id="ACL55908.1"/>
    </source>
</evidence>
<dbReference type="CDD" id="cd17319">
    <property type="entry name" value="MFS_ExuT_GudP_like"/>
    <property type="match status" value="1"/>
</dbReference>
<dbReference type="InterPro" id="IPR011701">
    <property type="entry name" value="MFS"/>
</dbReference>
<feature type="transmembrane region" description="Helical" evidence="6">
    <location>
        <begin position="98"/>
        <end position="114"/>
    </location>
</feature>
<feature type="transmembrane region" description="Helical" evidence="6">
    <location>
        <begin position="318"/>
        <end position="337"/>
    </location>
</feature>
<dbReference type="GO" id="GO:0022857">
    <property type="term" value="F:transmembrane transporter activity"/>
    <property type="evidence" value="ECO:0007669"/>
    <property type="project" value="InterPro"/>
</dbReference>
<feature type="transmembrane region" description="Helical" evidence="6">
    <location>
        <begin position="187"/>
        <end position="209"/>
    </location>
</feature>
<dbReference type="GO" id="GO:0016020">
    <property type="term" value="C:membrane"/>
    <property type="evidence" value="ECO:0007669"/>
    <property type="project" value="UniProtKB-SubCell"/>
</dbReference>
<evidence type="ECO:0000256" key="5">
    <source>
        <dbReference type="ARBA" id="ARBA00023136"/>
    </source>
</evidence>
<dbReference type="PANTHER" id="PTHR43791">
    <property type="entry name" value="PERMEASE-RELATED"/>
    <property type="match status" value="1"/>
</dbReference>
<keyword evidence="5 6" id="KW-0472">Membrane</keyword>
<reference evidence="8 9" key="1">
    <citation type="submission" date="2009-01" db="EMBL/GenBank/DDBJ databases">
        <title>Complete sequence of chromosome of Methylobacterium nodulans ORS 2060.</title>
        <authorList>
            <consortium name="US DOE Joint Genome Institute"/>
            <person name="Lucas S."/>
            <person name="Copeland A."/>
            <person name="Lapidus A."/>
            <person name="Glavina del Rio T."/>
            <person name="Dalin E."/>
            <person name="Tice H."/>
            <person name="Bruce D."/>
            <person name="Goodwin L."/>
            <person name="Pitluck S."/>
            <person name="Sims D."/>
            <person name="Brettin T."/>
            <person name="Detter J.C."/>
            <person name="Han C."/>
            <person name="Larimer F."/>
            <person name="Land M."/>
            <person name="Hauser L."/>
            <person name="Kyrpides N."/>
            <person name="Ivanova N."/>
            <person name="Marx C.J."/>
            <person name="Richardson P."/>
        </authorList>
    </citation>
    <scope>NUCLEOTIDE SEQUENCE [LARGE SCALE GENOMIC DNA]</scope>
    <source>
        <strain evidence="9">LMG 21967 / CNCM I-2342 / ORS 2060</strain>
    </source>
</reference>
<evidence type="ECO:0000256" key="6">
    <source>
        <dbReference type="SAM" id="Phobius"/>
    </source>
</evidence>
<accession>B8IGK8</accession>
<dbReference type="eggNOG" id="COG2271">
    <property type="taxonomic scope" value="Bacteria"/>
</dbReference>
<keyword evidence="9" id="KW-1185">Reference proteome</keyword>
<feature type="transmembrane region" description="Helical" evidence="6">
    <location>
        <begin position="244"/>
        <end position="265"/>
    </location>
</feature>
<evidence type="ECO:0000259" key="7">
    <source>
        <dbReference type="PROSITE" id="PS50850"/>
    </source>
</evidence>
<dbReference type="OrthoDB" id="9773957at2"/>
<evidence type="ECO:0000313" key="9">
    <source>
        <dbReference type="Proteomes" id="UP000008207"/>
    </source>
</evidence>
<feature type="transmembrane region" description="Helical" evidence="6">
    <location>
        <begin position="375"/>
        <end position="397"/>
    </location>
</feature>
<dbReference type="InterPro" id="IPR020846">
    <property type="entry name" value="MFS_dom"/>
</dbReference>
<feature type="transmembrane region" description="Helical" evidence="6">
    <location>
        <begin position="24"/>
        <end position="41"/>
    </location>
</feature>
<evidence type="ECO:0000256" key="1">
    <source>
        <dbReference type="ARBA" id="ARBA00004141"/>
    </source>
</evidence>
<feature type="transmembrane region" description="Helical" evidence="6">
    <location>
        <begin position="61"/>
        <end position="78"/>
    </location>
</feature>
<dbReference type="AlphaFoldDB" id="B8IGK8"/>
<feature type="transmembrane region" description="Helical" evidence="6">
    <location>
        <begin position="152"/>
        <end position="175"/>
    </location>
</feature>
<feature type="transmembrane region" description="Helical" evidence="6">
    <location>
        <begin position="409"/>
        <end position="428"/>
    </location>
</feature>
<dbReference type="Proteomes" id="UP000008207">
    <property type="component" value="Chromosome"/>
</dbReference>
<organism evidence="8 9">
    <name type="scientific">Methylobacterium nodulans (strain LMG 21967 / CNCM I-2342 / ORS 2060)</name>
    <dbReference type="NCBI Taxonomy" id="460265"/>
    <lineage>
        <taxon>Bacteria</taxon>
        <taxon>Pseudomonadati</taxon>
        <taxon>Pseudomonadota</taxon>
        <taxon>Alphaproteobacteria</taxon>
        <taxon>Hyphomicrobiales</taxon>
        <taxon>Methylobacteriaceae</taxon>
        <taxon>Methylobacterium</taxon>
    </lineage>
</organism>
<evidence type="ECO:0000256" key="3">
    <source>
        <dbReference type="ARBA" id="ARBA00022692"/>
    </source>
</evidence>
<feature type="domain" description="Major facilitator superfamily (MFS) profile" evidence="7">
    <location>
        <begin position="28"/>
        <end position="433"/>
    </location>
</feature>
<protein>
    <submittedName>
        <fullName evidence="8">Major facilitator superfamily MFS_1</fullName>
    </submittedName>
</protein>
<dbReference type="InterPro" id="IPR036259">
    <property type="entry name" value="MFS_trans_sf"/>
</dbReference>
<feature type="transmembrane region" description="Helical" evidence="6">
    <location>
        <begin position="285"/>
        <end position="306"/>
    </location>
</feature>